<dbReference type="EMBL" id="MOAY01000081">
    <property type="protein sequence ID" value="ROM34087.1"/>
    <property type="molecule type" value="Genomic_DNA"/>
</dbReference>
<dbReference type="AlphaFoldDB" id="A0A423ES24"/>
<comment type="caution">
    <text evidence="1">The sequence shown here is derived from an EMBL/GenBank/DDBJ whole genome shotgun (WGS) entry which is preliminary data.</text>
</comment>
<dbReference type="Proteomes" id="UP000284656">
    <property type="component" value="Unassembled WGS sequence"/>
</dbReference>
<protein>
    <submittedName>
        <fullName evidence="1">Uncharacterized protein</fullName>
    </submittedName>
</protein>
<evidence type="ECO:0000313" key="1">
    <source>
        <dbReference type="EMBL" id="ROM34087.1"/>
    </source>
</evidence>
<evidence type="ECO:0000313" key="2">
    <source>
        <dbReference type="Proteomes" id="UP000284656"/>
    </source>
</evidence>
<organism evidence="1 2">
    <name type="scientific">Pseudomonas poae</name>
    <dbReference type="NCBI Taxonomy" id="200451"/>
    <lineage>
        <taxon>Bacteria</taxon>
        <taxon>Pseudomonadati</taxon>
        <taxon>Pseudomonadota</taxon>
        <taxon>Gammaproteobacteria</taxon>
        <taxon>Pseudomonadales</taxon>
        <taxon>Pseudomonadaceae</taxon>
        <taxon>Pseudomonas</taxon>
    </lineage>
</organism>
<name>A0A423ES24_9PSED</name>
<proteinExistence type="predicted"/>
<sequence length="77" mass="8401">MMFPLLIFGRHTDGARAIARGDRAGFVKKEHAIFHIASTRDRSQRRSAIELAVTFALPMAAQRSRLTTGAGTACTVD</sequence>
<reference evidence="1 2" key="1">
    <citation type="submission" date="2016-10" db="EMBL/GenBank/DDBJ databases">
        <title>Comparative genome analysis of multiple Pseudomonas spp. focuses on biocontrol and plant growth promoting traits.</title>
        <authorList>
            <person name="Tao X.-Y."/>
            <person name="Taylor C.G."/>
        </authorList>
    </citation>
    <scope>NUCLEOTIDE SEQUENCE [LARGE SCALE GENOMIC DNA]</scope>
    <source>
        <strain evidence="1 2">29G9</strain>
    </source>
</reference>
<gene>
    <name evidence="1" type="ORF">BK648_25420</name>
</gene>
<accession>A0A423ES24</accession>